<dbReference type="HOGENOM" id="CLU_1394750_0_0_9"/>
<organism evidence="1 2">
    <name type="scientific">Paenibacillus graminis</name>
    <dbReference type="NCBI Taxonomy" id="189425"/>
    <lineage>
        <taxon>Bacteria</taxon>
        <taxon>Bacillati</taxon>
        <taxon>Bacillota</taxon>
        <taxon>Bacilli</taxon>
        <taxon>Bacillales</taxon>
        <taxon>Paenibacillaceae</taxon>
        <taxon>Paenibacillus</taxon>
    </lineage>
</organism>
<accession>A0A089NMU1</accession>
<reference evidence="1 2" key="1">
    <citation type="submission" date="2014-08" db="EMBL/GenBank/DDBJ databases">
        <title>Comparative genomics of the Paenibacillus odorifer group.</title>
        <authorList>
            <person name="den Bakker H.C."/>
            <person name="Tsai Y.-C."/>
            <person name="Martin N."/>
            <person name="Korlach J."/>
            <person name="Wiedmann M."/>
        </authorList>
    </citation>
    <scope>NUCLEOTIDE SEQUENCE [LARGE SCALE GENOMIC DNA]</scope>
    <source>
        <strain evidence="1 2">DSM 15220</strain>
    </source>
</reference>
<evidence type="ECO:0000313" key="2">
    <source>
        <dbReference type="Proteomes" id="UP000029500"/>
    </source>
</evidence>
<gene>
    <name evidence="1" type="ORF">PGRAT_24075</name>
</gene>
<dbReference type="KEGG" id="pgm:PGRAT_24075"/>
<name>A0A089NMU1_9BACL</name>
<proteinExistence type="predicted"/>
<protein>
    <submittedName>
        <fullName evidence="1">Uncharacterized protein</fullName>
    </submittedName>
</protein>
<keyword evidence="2" id="KW-1185">Reference proteome</keyword>
<dbReference type="OrthoDB" id="2601636at2"/>
<dbReference type="AlphaFoldDB" id="A0A089NMU1"/>
<dbReference type="EMBL" id="CP009287">
    <property type="protein sequence ID" value="AIQ70364.1"/>
    <property type="molecule type" value="Genomic_DNA"/>
</dbReference>
<dbReference type="eggNOG" id="ENOG5030RR6">
    <property type="taxonomic scope" value="Bacteria"/>
</dbReference>
<dbReference type="Proteomes" id="UP000029500">
    <property type="component" value="Chromosome"/>
</dbReference>
<dbReference type="STRING" id="189425.PGRAT_24075"/>
<evidence type="ECO:0000313" key="1">
    <source>
        <dbReference type="EMBL" id="AIQ70364.1"/>
    </source>
</evidence>
<dbReference type="RefSeq" id="WP_025706334.1">
    <property type="nucleotide sequence ID" value="NZ_CP009287.1"/>
</dbReference>
<sequence>MSQYLTTADTDYVPAGVVLTLPLIIRASVIIDGRCKREIGVTTYTERIPLTDQRGHLSYYPVKDITEVKGRAAYGITGDNFFGAPEFVEADLNALDVDKVIGAVICGGSPFGAPYTELEVTYTSGWEPIPDKVKVACGLLVAQLSSSSNPNVKMRKDVDSTIEYFGNDMITPEIADLLSEYQHRSFR</sequence>